<evidence type="ECO:0000259" key="8">
    <source>
        <dbReference type="PROSITE" id="PS51918"/>
    </source>
</evidence>
<comment type="cofactor">
    <cofactor evidence="1">
        <name>[4Fe-4S] cluster</name>
        <dbReference type="ChEBI" id="CHEBI:49883"/>
    </cofactor>
</comment>
<evidence type="ECO:0000256" key="3">
    <source>
        <dbReference type="ARBA" id="ARBA00022691"/>
    </source>
</evidence>
<dbReference type="PANTHER" id="PTHR30352:SF2">
    <property type="entry name" value="ANAEROBIC RIBONUCLEOSIDE-TRIPHOSPHATE REDUCTASE-ACTIVATING PROTEIN"/>
    <property type="match status" value="1"/>
</dbReference>
<dbReference type="SFLD" id="SFLDG01066">
    <property type="entry name" value="organic_radical-activating_enz"/>
    <property type="match status" value="1"/>
</dbReference>
<dbReference type="OrthoDB" id="9782387at2"/>
<dbReference type="InterPro" id="IPR034457">
    <property type="entry name" value="Organic_radical-activating"/>
</dbReference>
<evidence type="ECO:0000256" key="1">
    <source>
        <dbReference type="ARBA" id="ARBA00001966"/>
    </source>
</evidence>
<dbReference type="CDD" id="cd01335">
    <property type="entry name" value="Radical_SAM"/>
    <property type="match status" value="1"/>
</dbReference>
<keyword evidence="5" id="KW-0408">Iron</keyword>
<dbReference type="SFLD" id="SFLDG01063">
    <property type="entry name" value="activating_enzymes__group_1"/>
    <property type="match status" value="1"/>
</dbReference>
<comment type="function">
    <text evidence="7">Activation of anaerobic ribonucleoside-triphosphate reductase under anaerobic conditions by generation of an organic free radical, using S-adenosylmethionine and reduced flavodoxin as cosubstrates to produce 5'-deoxy-adenosine.</text>
</comment>
<dbReference type="EMBL" id="MAPZ01000025">
    <property type="protein sequence ID" value="OBY09947.1"/>
    <property type="molecule type" value="Genomic_DNA"/>
</dbReference>
<dbReference type="RefSeq" id="WP_065254653.1">
    <property type="nucleotide sequence ID" value="NZ_JBPPCF010000021.1"/>
</dbReference>
<dbReference type="GO" id="GO:0043365">
    <property type="term" value="F:[formate-C-acetyltransferase]-activating enzyme activity"/>
    <property type="evidence" value="ECO:0007669"/>
    <property type="project" value="InterPro"/>
</dbReference>
<keyword evidence="3" id="KW-0949">S-adenosyl-L-methionine</keyword>
<dbReference type="eggNOG" id="COG0602">
    <property type="taxonomic scope" value="Bacteria"/>
</dbReference>
<keyword evidence="7" id="KW-0560">Oxidoreductase</keyword>
<dbReference type="Gene3D" id="3.20.20.70">
    <property type="entry name" value="Aldolase class I"/>
    <property type="match status" value="1"/>
</dbReference>
<dbReference type="PROSITE" id="PS51918">
    <property type="entry name" value="RADICAL_SAM"/>
    <property type="match status" value="1"/>
</dbReference>
<keyword evidence="10" id="KW-1185">Reference proteome</keyword>
<evidence type="ECO:0000313" key="10">
    <source>
        <dbReference type="Proteomes" id="UP000092714"/>
    </source>
</evidence>
<dbReference type="GO" id="GO:0004748">
    <property type="term" value="F:ribonucleoside-diphosphate reductase activity, thioredoxin disulfide as acceptor"/>
    <property type="evidence" value="ECO:0007669"/>
    <property type="project" value="TreeGrafter"/>
</dbReference>
<dbReference type="SUPFAM" id="SSF102114">
    <property type="entry name" value="Radical SAM enzymes"/>
    <property type="match status" value="1"/>
</dbReference>
<evidence type="ECO:0000256" key="2">
    <source>
        <dbReference type="ARBA" id="ARBA00022485"/>
    </source>
</evidence>
<dbReference type="InterPro" id="IPR012837">
    <property type="entry name" value="NrdG"/>
</dbReference>
<sequence>MRYAKIRKFDVANGPDIRTTLFVTGCTNNCEGCFNKDLQDFNSGELWTKEIEDEFLSYVKNPNIKGVNILGGEPMEQTMDDSLVNLLKRVKEEAGKDIWLWSGYIYENIINDEKKRRILQQVDVLIDGRFQLENRDIKLKYRGSSNQRVIDVKKTIETGEISLIIKDE</sequence>
<reference evidence="9 10" key="1">
    <citation type="submission" date="2016-06" db="EMBL/GenBank/DDBJ databases">
        <authorList>
            <person name="Kjaerup R.B."/>
            <person name="Dalgaard T.S."/>
            <person name="Juul-Madsen H.R."/>
        </authorList>
    </citation>
    <scope>NUCLEOTIDE SEQUENCE [LARGE SCALE GENOMIC DNA]</scope>
    <source>
        <strain evidence="9 10">373-A1</strain>
    </source>
</reference>
<dbReference type="InterPro" id="IPR007197">
    <property type="entry name" value="rSAM"/>
</dbReference>
<dbReference type="InterPro" id="IPR058240">
    <property type="entry name" value="rSAM_sf"/>
</dbReference>
<evidence type="ECO:0000256" key="4">
    <source>
        <dbReference type="ARBA" id="ARBA00022723"/>
    </source>
</evidence>
<gene>
    <name evidence="9" type="ORF">CP373A1_12665</name>
</gene>
<evidence type="ECO:0000256" key="7">
    <source>
        <dbReference type="PIRNR" id="PIRNR000368"/>
    </source>
</evidence>
<comment type="similarity">
    <text evidence="7">Belongs to the organic radical-activating enzymes family.</text>
</comment>
<dbReference type="InterPro" id="IPR013785">
    <property type="entry name" value="Aldolase_TIM"/>
</dbReference>
<dbReference type="Pfam" id="PF13353">
    <property type="entry name" value="Fer4_12"/>
    <property type="match status" value="1"/>
</dbReference>
<keyword evidence="6" id="KW-0411">Iron-sulfur</keyword>
<keyword evidence="2" id="KW-0004">4Fe-4S</keyword>
<feature type="domain" description="Radical SAM core" evidence="8">
    <location>
        <begin position="12"/>
        <end position="168"/>
    </location>
</feature>
<evidence type="ECO:0000313" key="9">
    <source>
        <dbReference type="EMBL" id="OBY09947.1"/>
    </source>
</evidence>
<dbReference type="Proteomes" id="UP000092714">
    <property type="component" value="Unassembled WGS sequence"/>
</dbReference>
<dbReference type="GO" id="GO:0051539">
    <property type="term" value="F:4 iron, 4 sulfur cluster binding"/>
    <property type="evidence" value="ECO:0007669"/>
    <property type="project" value="UniProtKB-KW"/>
</dbReference>
<dbReference type="PIRSF" id="PIRSF000368">
    <property type="entry name" value="NrdG"/>
    <property type="match status" value="1"/>
</dbReference>
<accession>A0A1B8RMF4</accession>
<dbReference type="GO" id="GO:0046872">
    <property type="term" value="F:metal ion binding"/>
    <property type="evidence" value="ECO:0007669"/>
    <property type="project" value="UniProtKB-KW"/>
</dbReference>
<proteinExistence type="inferred from homology"/>
<evidence type="ECO:0000256" key="6">
    <source>
        <dbReference type="ARBA" id="ARBA00023014"/>
    </source>
</evidence>
<dbReference type="EC" id="1.97.1.-" evidence="7"/>
<dbReference type="SFLD" id="SFLDS00029">
    <property type="entry name" value="Radical_SAM"/>
    <property type="match status" value="1"/>
</dbReference>
<keyword evidence="4" id="KW-0479">Metal-binding</keyword>
<evidence type="ECO:0000256" key="5">
    <source>
        <dbReference type="ARBA" id="ARBA00023004"/>
    </source>
</evidence>
<comment type="caution">
    <text evidence="9">The sequence shown here is derived from an EMBL/GenBank/DDBJ whole genome shotgun (WGS) entry which is preliminary data.</text>
</comment>
<dbReference type="SFLD" id="SFLDF00299">
    <property type="entry name" value="anaerobic_ribonucleoside-triph"/>
    <property type="match status" value="1"/>
</dbReference>
<dbReference type="AlphaFoldDB" id="A0A1B8RMF4"/>
<dbReference type="NCBIfam" id="TIGR02491">
    <property type="entry name" value="NrdG"/>
    <property type="match status" value="1"/>
</dbReference>
<protein>
    <recommendedName>
        <fullName evidence="7">Anaerobic ribonucleoside-triphosphate reductase-activating protein</fullName>
        <ecNumber evidence="7">1.97.1.-</ecNumber>
    </recommendedName>
</protein>
<name>A0A1B8RMF4_9CLOT</name>
<dbReference type="PANTHER" id="PTHR30352">
    <property type="entry name" value="PYRUVATE FORMATE-LYASE-ACTIVATING ENZYME"/>
    <property type="match status" value="1"/>
</dbReference>
<organism evidence="9 10">
    <name type="scientific">Clostridium paraputrificum</name>
    <dbReference type="NCBI Taxonomy" id="29363"/>
    <lineage>
        <taxon>Bacteria</taxon>
        <taxon>Bacillati</taxon>
        <taxon>Bacillota</taxon>
        <taxon>Clostridia</taxon>
        <taxon>Eubacteriales</taxon>
        <taxon>Clostridiaceae</taxon>
        <taxon>Clostridium</taxon>
    </lineage>
</organism>